<dbReference type="Gene3D" id="3.40.630.30">
    <property type="match status" value="1"/>
</dbReference>
<proteinExistence type="predicted"/>
<dbReference type="InterPro" id="IPR016181">
    <property type="entry name" value="Acyl_CoA_acyltransferase"/>
</dbReference>
<sequence length="351" mass="40219">MQLQLKQFKMIELADPFFDSLKAGYAEFPIWFQRKAEDWAYVFYGDAGTVEGFLYLKIESDAVEDTAPPLPPARRVKVGTFKVNPHGTRLGERFVKKLFDHAMHVDAAEIYVTAFPEHTALLALFARYGFEHRANKTSPNGTELVLVRTLQAPYQDVTTSYPLIPFGRNSAYLLALYPQWHTRLLPDSILRSEDENIVQDISHANSIHKVYLAAMPGMEALQRGDLLLIYRTSDGQGSAYYRSVATSICVVEEYRTIHSFLSLNEFMEYCRPYSVFTDDELAQFWARKNYPHVLRFTYNVALSRRPNRKVLIEEVGLNADTRWGFMPLTHSQLLSIAQLGNVHESLIIHQA</sequence>
<dbReference type="AlphaFoldDB" id="A0AB73H117"/>
<dbReference type="Proteomes" id="UP000528595">
    <property type="component" value="Unassembled WGS sequence"/>
</dbReference>
<dbReference type="SUPFAM" id="SSF55729">
    <property type="entry name" value="Acyl-CoA N-acyltransferases (Nat)"/>
    <property type="match status" value="1"/>
</dbReference>
<gene>
    <name evidence="1" type="ORF">FHR65_003644</name>
</gene>
<evidence type="ECO:0000313" key="1">
    <source>
        <dbReference type="EMBL" id="MBB5672059.1"/>
    </source>
</evidence>
<dbReference type="RefSeq" id="WP_184578382.1">
    <property type="nucleotide sequence ID" value="NZ_JACIIQ010000018.1"/>
</dbReference>
<organism evidence="1">
    <name type="scientific">Xanthomonas arboricola</name>
    <dbReference type="NCBI Taxonomy" id="56448"/>
    <lineage>
        <taxon>Bacteria</taxon>
        <taxon>Pseudomonadati</taxon>
        <taxon>Pseudomonadota</taxon>
        <taxon>Gammaproteobacteria</taxon>
        <taxon>Lysobacterales</taxon>
        <taxon>Lysobacteraceae</taxon>
        <taxon>Xanthomonas</taxon>
    </lineage>
</organism>
<name>A0AB73H117_9XANT</name>
<dbReference type="EMBL" id="JACIIQ010000018">
    <property type="protein sequence ID" value="MBB5672059.1"/>
    <property type="molecule type" value="Genomic_DNA"/>
</dbReference>
<reference evidence="1" key="1">
    <citation type="submission" date="2020-08" db="EMBL/GenBank/DDBJ databases">
        <title>Studying the diversity of plant-associated saprophytic bacteria and their role in host health and plant-pathogen interactions.</title>
        <authorList>
            <person name="Potnis N."/>
        </authorList>
    </citation>
    <scope>NUCLEOTIDE SEQUENCE</scope>
    <source>
        <strain evidence="1">F21</strain>
    </source>
</reference>
<protein>
    <submittedName>
        <fullName evidence="1">L-amino acid N-acyltransferase YncA</fullName>
    </submittedName>
</protein>
<comment type="caution">
    <text evidence="1">The sequence shown here is derived from an EMBL/GenBank/DDBJ whole genome shotgun (WGS) entry which is preliminary data.</text>
</comment>
<accession>A0AB73H117</accession>